<dbReference type="RefSeq" id="WP_028528381.1">
    <property type="nucleotide sequence ID" value="NZ_CABLBR010000010.1"/>
</dbReference>
<dbReference type="SUPFAM" id="SSF46929">
    <property type="entry name" value="DNA helicase RuvA subunit, C-terminal domain"/>
    <property type="match status" value="1"/>
</dbReference>
<evidence type="ECO:0000256" key="5">
    <source>
        <dbReference type="ARBA" id="ARBA00023204"/>
    </source>
</evidence>
<comment type="subcellular location">
    <subcellularLocation>
        <location evidence="6">Cytoplasm</location>
    </subcellularLocation>
</comment>
<reference evidence="8" key="1">
    <citation type="journal article" date="2022" name="Cell">
        <title>Design, construction, and in vivo augmentation of a complex gut microbiome.</title>
        <authorList>
            <person name="Cheng A.G."/>
            <person name="Ho P.Y."/>
            <person name="Aranda-Diaz A."/>
            <person name="Jain S."/>
            <person name="Yu F.B."/>
            <person name="Meng X."/>
            <person name="Wang M."/>
            <person name="Iakiviak M."/>
            <person name="Nagashima K."/>
            <person name="Zhao A."/>
            <person name="Murugkar P."/>
            <person name="Patil A."/>
            <person name="Atabakhsh K."/>
            <person name="Weakley A."/>
            <person name="Yan J."/>
            <person name="Brumbaugh A.R."/>
            <person name="Higginbottom S."/>
            <person name="Dimas A."/>
            <person name="Shiver A.L."/>
            <person name="Deutschbauer A."/>
            <person name="Neff N."/>
            <person name="Sonnenburg J.L."/>
            <person name="Huang K.C."/>
            <person name="Fischbach M.A."/>
        </authorList>
    </citation>
    <scope>NUCLEOTIDE SEQUENCE</scope>
    <source>
        <strain evidence="8">DSM 19829</strain>
    </source>
</reference>
<dbReference type="InterPro" id="IPR011114">
    <property type="entry name" value="RuvA_C"/>
</dbReference>
<keyword evidence="3 6" id="KW-0238">DNA-binding</keyword>
<comment type="function">
    <text evidence="6">The RuvA-RuvB-RuvC complex processes Holliday junction (HJ) DNA during genetic recombination and DNA repair, while the RuvA-RuvB complex plays an important role in the rescue of blocked DNA replication forks via replication fork reversal (RFR). RuvA specifically binds to HJ cruciform DNA, conferring on it an open structure. The RuvB hexamer acts as an ATP-dependent pump, pulling dsDNA into and through the RuvAB complex. HJ branch migration allows RuvC to scan DNA until it finds its consensus sequence, where it cleaves and resolves the cruciform DNA.</text>
</comment>
<dbReference type="InterPro" id="IPR036267">
    <property type="entry name" value="RuvA_C_sf"/>
</dbReference>
<evidence type="ECO:0000256" key="1">
    <source>
        <dbReference type="ARBA" id="ARBA00022490"/>
    </source>
</evidence>
<feature type="domain" description="Helix-hairpin-helix DNA-binding motif class 1" evidence="7">
    <location>
        <begin position="72"/>
        <end position="91"/>
    </location>
</feature>
<evidence type="ECO:0000313" key="8">
    <source>
        <dbReference type="EMBL" id="UWP59686.1"/>
    </source>
</evidence>
<evidence type="ECO:0000313" key="9">
    <source>
        <dbReference type="Proteomes" id="UP001060164"/>
    </source>
</evidence>
<dbReference type="InterPro" id="IPR000085">
    <property type="entry name" value="RuvA"/>
</dbReference>
<keyword evidence="5 6" id="KW-0234">DNA repair</keyword>
<proteinExistence type="inferred from homology"/>
<keyword evidence="9" id="KW-1185">Reference proteome</keyword>
<name>A0ABY5VHK6_9FIRM</name>
<protein>
    <recommendedName>
        <fullName evidence="6">Holliday junction branch migration complex subunit RuvA</fullName>
    </recommendedName>
</protein>
<comment type="similarity">
    <text evidence="6">Belongs to the RuvA family.</text>
</comment>
<evidence type="ECO:0000256" key="4">
    <source>
        <dbReference type="ARBA" id="ARBA00023172"/>
    </source>
</evidence>
<accession>A0ABY5VHK6</accession>
<dbReference type="Gene3D" id="1.10.8.10">
    <property type="entry name" value="DNA helicase RuvA subunit, C-terminal domain"/>
    <property type="match status" value="1"/>
</dbReference>
<feature type="region of interest" description="Domain III" evidence="6">
    <location>
        <begin position="151"/>
        <end position="201"/>
    </location>
</feature>
<dbReference type="CDD" id="cd14332">
    <property type="entry name" value="UBA_RuvA_C"/>
    <property type="match status" value="1"/>
</dbReference>
<organism evidence="8 9">
    <name type="scientific">Ruminococcus gauvreauii</name>
    <dbReference type="NCBI Taxonomy" id="438033"/>
    <lineage>
        <taxon>Bacteria</taxon>
        <taxon>Bacillati</taxon>
        <taxon>Bacillota</taxon>
        <taxon>Clostridia</taxon>
        <taxon>Eubacteriales</taxon>
        <taxon>Oscillospiraceae</taxon>
        <taxon>Ruminococcus</taxon>
    </lineage>
</organism>
<gene>
    <name evidence="6 8" type="primary">ruvA</name>
    <name evidence="8" type="ORF">NQ502_01080</name>
</gene>
<dbReference type="SUPFAM" id="SSF50249">
    <property type="entry name" value="Nucleic acid-binding proteins"/>
    <property type="match status" value="1"/>
</dbReference>
<dbReference type="InterPro" id="IPR012340">
    <property type="entry name" value="NA-bd_OB-fold"/>
</dbReference>
<comment type="domain">
    <text evidence="6">Has three domains with a flexible linker between the domains II and III and assumes an 'L' shape. Domain III is highly mobile and contacts RuvB.</text>
</comment>
<feature type="domain" description="Helix-hairpin-helix DNA-binding motif class 1" evidence="7">
    <location>
        <begin position="107"/>
        <end position="126"/>
    </location>
</feature>
<evidence type="ECO:0000259" key="7">
    <source>
        <dbReference type="SMART" id="SM00278"/>
    </source>
</evidence>
<comment type="subunit">
    <text evidence="6">Homotetramer. Forms an RuvA(8)-RuvB(12)-Holliday junction (HJ) complex. HJ DNA is sandwiched between 2 RuvA tetramers; dsDNA enters through RuvA and exits via RuvB. An RuvB hexamer assembles on each DNA strand where it exits the tetramer. Each RuvB hexamer is contacted by two RuvA subunits (via domain III) on 2 adjacent RuvB subunits; this complex drives branch migration. In the full resolvosome a probable DNA-RuvA(4)-RuvB(12)-RuvC(2) complex forms which resolves the HJ.</text>
</comment>
<dbReference type="SMART" id="SM00278">
    <property type="entry name" value="HhH1"/>
    <property type="match status" value="2"/>
</dbReference>
<dbReference type="Pfam" id="PF01330">
    <property type="entry name" value="RuvA_N"/>
    <property type="match status" value="1"/>
</dbReference>
<dbReference type="Gene3D" id="2.40.50.140">
    <property type="entry name" value="Nucleic acid-binding proteins"/>
    <property type="match status" value="1"/>
</dbReference>
<dbReference type="Gene3D" id="1.10.150.20">
    <property type="entry name" value="5' to 3' exonuclease, C-terminal subdomain"/>
    <property type="match status" value="1"/>
</dbReference>
<keyword evidence="1 6" id="KW-0963">Cytoplasm</keyword>
<evidence type="ECO:0000256" key="2">
    <source>
        <dbReference type="ARBA" id="ARBA00022763"/>
    </source>
</evidence>
<sequence length="201" mass="21719">MIVFVKGEVAELGEHHVVIDNGGIGYEIFMPSSMLACLRQGEEIRIHTYQHVKEDAMQLFGFLTKEDMQVFRLLIGVNGVGPKAGLGILSALSTDELRFAVLSDDAAAISRAPGIGKKTAQKIILELKDKMDLQDAFEQKLMHQQEAQAEAGADLAVHEAVQALTALGYSNSDALRAVKQTGSTEGMDAEAVLKAALKRLI</sequence>
<dbReference type="SUPFAM" id="SSF47781">
    <property type="entry name" value="RuvA domain 2-like"/>
    <property type="match status" value="1"/>
</dbReference>
<dbReference type="EMBL" id="CP102290">
    <property type="protein sequence ID" value="UWP59686.1"/>
    <property type="molecule type" value="Genomic_DNA"/>
</dbReference>
<evidence type="ECO:0000256" key="3">
    <source>
        <dbReference type="ARBA" id="ARBA00023125"/>
    </source>
</evidence>
<dbReference type="InterPro" id="IPR010994">
    <property type="entry name" value="RuvA_2-like"/>
</dbReference>
<dbReference type="InterPro" id="IPR003583">
    <property type="entry name" value="Hlx-hairpin-Hlx_DNA-bd_motif"/>
</dbReference>
<keyword evidence="4 6" id="KW-0233">DNA recombination</keyword>
<comment type="caution">
    <text evidence="6">Lacks conserved residue(s) required for the propagation of feature annotation.</text>
</comment>
<dbReference type="InterPro" id="IPR013849">
    <property type="entry name" value="DNA_helicase_Holl-junc_RuvA_I"/>
</dbReference>
<dbReference type="Pfam" id="PF14520">
    <property type="entry name" value="HHH_5"/>
    <property type="match status" value="1"/>
</dbReference>
<dbReference type="Proteomes" id="UP001060164">
    <property type="component" value="Chromosome"/>
</dbReference>
<evidence type="ECO:0000256" key="6">
    <source>
        <dbReference type="HAMAP-Rule" id="MF_00031"/>
    </source>
</evidence>
<keyword evidence="2 6" id="KW-0227">DNA damage</keyword>
<dbReference type="NCBIfam" id="TIGR00084">
    <property type="entry name" value="ruvA"/>
    <property type="match status" value="1"/>
</dbReference>
<dbReference type="HAMAP" id="MF_00031">
    <property type="entry name" value="DNA_HJ_migration_RuvA"/>
    <property type="match status" value="1"/>
</dbReference>
<dbReference type="Pfam" id="PF07499">
    <property type="entry name" value="RuvA_C"/>
    <property type="match status" value="1"/>
</dbReference>